<accession>A0A1V4H648</accession>
<dbReference type="Proteomes" id="UP000190626">
    <property type="component" value="Unassembled WGS sequence"/>
</dbReference>
<name>A0A1V4H648_9BACL</name>
<dbReference type="Gene3D" id="1.10.287.110">
    <property type="entry name" value="DnaJ domain"/>
    <property type="match status" value="1"/>
</dbReference>
<evidence type="ECO:0000313" key="5">
    <source>
        <dbReference type="EMBL" id="OPH46686.1"/>
    </source>
</evidence>
<protein>
    <recommendedName>
        <fullName evidence="4">J domain-containing protein</fullName>
    </recommendedName>
</protein>
<comment type="caution">
    <text evidence="5">The sequence shown here is derived from an EMBL/GenBank/DDBJ whole genome shotgun (WGS) entry which is preliminary data.</text>
</comment>
<dbReference type="AlphaFoldDB" id="A0A1V4H648"/>
<dbReference type="OrthoDB" id="9779889at2"/>
<dbReference type="InterPro" id="IPR052763">
    <property type="entry name" value="DnaJ_C4"/>
</dbReference>
<dbReference type="SUPFAM" id="SSF46565">
    <property type="entry name" value="Chaperone J-domain"/>
    <property type="match status" value="1"/>
</dbReference>
<reference evidence="6" key="1">
    <citation type="submission" date="2016-07" db="EMBL/GenBank/DDBJ databases">
        <authorList>
            <person name="Florea S."/>
            <person name="Webb J.S."/>
            <person name="Jaromczyk J."/>
            <person name="Schardl C.L."/>
        </authorList>
    </citation>
    <scope>NUCLEOTIDE SEQUENCE [LARGE SCALE GENOMIC DNA]</scope>
    <source>
        <strain evidence="6">CY1</strain>
    </source>
</reference>
<dbReference type="Pfam" id="PF00226">
    <property type="entry name" value="DnaJ"/>
    <property type="match status" value="1"/>
</dbReference>
<feature type="domain" description="J" evidence="4">
    <location>
        <begin position="3"/>
        <end position="68"/>
    </location>
</feature>
<sequence>MKTYYELLEIKPQATVDEIKLAYKRLAKRHHPDANAGSKQSEMMFKLVNEAYQTLSNAAARASYDAGLKAKREEQVRSQPASVSPMGGVMSRQPQTNRDAAKVFEAYFGIKRK</sequence>
<keyword evidence="1" id="KW-0235">DNA replication</keyword>
<dbReference type="EMBL" id="MBTG01000073">
    <property type="protein sequence ID" value="OPH46686.1"/>
    <property type="molecule type" value="Genomic_DNA"/>
</dbReference>
<dbReference type="InterPro" id="IPR001623">
    <property type="entry name" value="DnaJ_domain"/>
</dbReference>
<proteinExistence type="predicted"/>
<evidence type="ECO:0000313" key="6">
    <source>
        <dbReference type="Proteomes" id="UP000190626"/>
    </source>
</evidence>
<dbReference type="PRINTS" id="PR00625">
    <property type="entry name" value="JDOMAIN"/>
</dbReference>
<keyword evidence="2" id="KW-0346">Stress response</keyword>
<dbReference type="SMART" id="SM00271">
    <property type="entry name" value="DnaJ"/>
    <property type="match status" value="1"/>
</dbReference>
<dbReference type="CDD" id="cd06257">
    <property type="entry name" value="DnaJ"/>
    <property type="match status" value="1"/>
</dbReference>
<evidence type="ECO:0000259" key="4">
    <source>
        <dbReference type="PROSITE" id="PS50076"/>
    </source>
</evidence>
<dbReference type="PROSITE" id="PS50076">
    <property type="entry name" value="DNAJ_2"/>
    <property type="match status" value="1"/>
</dbReference>
<dbReference type="PANTHER" id="PTHR44825:SF1">
    <property type="entry name" value="DNAJ HOMOLOG SUBFAMILY C MEMBER 4"/>
    <property type="match status" value="1"/>
</dbReference>
<dbReference type="STRING" id="1469647.BC351_14465"/>
<dbReference type="PROSITE" id="PS00636">
    <property type="entry name" value="DNAJ_1"/>
    <property type="match status" value="1"/>
</dbReference>
<dbReference type="InterPro" id="IPR018253">
    <property type="entry name" value="DnaJ_domain_CS"/>
</dbReference>
<evidence type="ECO:0000256" key="1">
    <source>
        <dbReference type="ARBA" id="ARBA00022705"/>
    </source>
</evidence>
<dbReference type="InterPro" id="IPR036869">
    <property type="entry name" value="J_dom_sf"/>
</dbReference>
<evidence type="ECO:0000256" key="3">
    <source>
        <dbReference type="SAM" id="MobiDB-lite"/>
    </source>
</evidence>
<keyword evidence="6" id="KW-1185">Reference proteome</keyword>
<dbReference type="PANTHER" id="PTHR44825">
    <property type="match status" value="1"/>
</dbReference>
<dbReference type="GO" id="GO:0006260">
    <property type="term" value="P:DNA replication"/>
    <property type="evidence" value="ECO:0007669"/>
    <property type="project" value="UniProtKB-KW"/>
</dbReference>
<feature type="region of interest" description="Disordered" evidence="3">
    <location>
        <begin position="71"/>
        <end position="95"/>
    </location>
</feature>
<gene>
    <name evidence="5" type="ORF">BC351_14465</name>
</gene>
<dbReference type="RefSeq" id="WP_079421455.1">
    <property type="nucleotide sequence ID" value="NZ_MBTG01000073.1"/>
</dbReference>
<evidence type="ECO:0000256" key="2">
    <source>
        <dbReference type="ARBA" id="ARBA00023016"/>
    </source>
</evidence>
<organism evidence="5 6">
    <name type="scientific">Paenibacillus ferrarius</name>
    <dbReference type="NCBI Taxonomy" id="1469647"/>
    <lineage>
        <taxon>Bacteria</taxon>
        <taxon>Bacillati</taxon>
        <taxon>Bacillota</taxon>
        <taxon>Bacilli</taxon>
        <taxon>Bacillales</taxon>
        <taxon>Paenibacillaceae</taxon>
        <taxon>Paenibacillus</taxon>
    </lineage>
</organism>